<evidence type="ECO:0000256" key="3">
    <source>
        <dbReference type="ARBA" id="ARBA00023295"/>
    </source>
</evidence>
<dbReference type="EMBL" id="JOWA01000033">
    <property type="protein sequence ID" value="KEZ46415.1"/>
    <property type="molecule type" value="Genomic_DNA"/>
</dbReference>
<evidence type="ECO:0000313" key="5">
    <source>
        <dbReference type="EMBL" id="KEZ46415.1"/>
    </source>
</evidence>
<keyword evidence="2" id="KW-0378">Hydrolase</keyword>
<dbReference type="InterPro" id="IPR001910">
    <property type="entry name" value="Inosine/uridine_hydrolase_dom"/>
</dbReference>
<dbReference type="KEGG" id="sapo:SAPIO_CDS0738"/>
<organism evidence="5 6">
    <name type="scientific">Pseudallescheria apiosperma</name>
    <name type="common">Scedosporium apiospermum</name>
    <dbReference type="NCBI Taxonomy" id="563466"/>
    <lineage>
        <taxon>Eukaryota</taxon>
        <taxon>Fungi</taxon>
        <taxon>Dikarya</taxon>
        <taxon>Ascomycota</taxon>
        <taxon>Pezizomycotina</taxon>
        <taxon>Sordariomycetes</taxon>
        <taxon>Hypocreomycetidae</taxon>
        <taxon>Microascales</taxon>
        <taxon>Microascaceae</taxon>
        <taxon>Scedosporium</taxon>
    </lineage>
</organism>
<dbReference type="GO" id="GO:0005829">
    <property type="term" value="C:cytosol"/>
    <property type="evidence" value="ECO:0007669"/>
    <property type="project" value="TreeGrafter"/>
</dbReference>
<gene>
    <name evidence="5" type="ORF">SAPIO_CDS0738</name>
</gene>
<dbReference type="RefSeq" id="XP_016646214.1">
    <property type="nucleotide sequence ID" value="XM_016783448.1"/>
</dbReference>
<comment type="similarity">
    <text evidence="1">Belongs to the IUNH family.</text>
</comment>
<dbReference type="SUPFAM" id="SSF53590">
    <property type="entry name" value="Nucleoside hydrolase"/>
    <property type="match status" value="1"/>
</dbReference>
<proteinExistence type="inferred from homology"/>
<sequence>MPVRERVPVWLDCDPGHDDTFAIVLAAYHPGINVLGISTVYGNTKTAVNAASILTAINKHNDIPVFAGSAHGISRPPMQPPTAIHGESGIDGTTLLPQPLRAPDWTSDAIEAMATAILGQPAGTAYLVATGSFTNIALLIRRFPRVVTHIKGLSVMGGVFGDGFTDVVLGKNQHKGYIGNYTPWAEFNIVADPEAAAAIFSNTELAAKTIVIPLDLSHQVLATQDIRDLLLYGTKGSKTGAGKTTLRRMLVDLLFYFAQTYADVHGITAGPPLHDPLAVAAVLRDTEYEIPFYDFDPREEFRAGQNGRTPERFSVSVATEGSYEDALADTTRFWQILEECIERADAANKAVEVKVQAVAI</sequence>
<feature type="domain" description="Inosine/uridine-preferring nucleoside hydrolase" evidence="4">
    <location>
        <begin position="9"/>
        <end position="325"/>
    </location>
</feature>
<keyword evidence="6" id="KW-1185">Reference proteome</keyword>
<accession>A0A084GGF3</accession>
<evidence type="ECO:0000259" key="4">
    <source>
        <dbReference type="Pfam" id="PF01156"/>
    </source>
</evidence>
<dbReference type="InterPro" id="IPR036452">
    <property type="entry name" value="Ribo_hydro-like"/>
</dbReference>
<dbReference type="GO" id="GO:0006152">
    <property type="term" value="P:purine nucleoside catabolic process"/>
    <property type="evidence" value="ECO:0007669"/>
    <property type="project" value="TreeGrafter"/>
</dbReference>
<protein>
    <recommendedName>
        <fullName evidence="4">Inosine/uridine-preferring nucleoside hydrolase domain-containing protein</fullName>
    </recommendedName>
</protein>
<dbReference type="OrthoDB" id="432381at2759"/>
<evidence type="ECO:0000256" key="2">
    <source>
        <dbReference type="ARBA" id="ARBA00022801"/>
    </source>
</evidence>
<dbReference type="Proteomes" id="UP000028545">
    <property type="component" value="Unassembled WGS sequence"/>
</dbReference>
<dbReference type="PANTHER" id="PTHR12304">
    <property type="entry name" value="INOSINE-URIDINE PREFERRING NUCLEOSIDE HYDROLASE"/>
    <property type="match status" value="1"/>
</dbReference>
<comment type="caution">
    <text evidence="5">The sequence shown here is derived from an EMBL/GenBank/DDBJ whole genome shotgun (WGS) entry which is preliminary data.</text>
</comment>
<evidence type="ECO:0000256" key="1">
    <source>
        <dbReference type="ARBA" id="ARBA00009176"/>
    </source>
</evidence>
<evidence type="ECO:0000313" key="6">
    <source>
        <dbReference type="Proteomes" id="UP000028545"/>
    </source>
</evidence>
<dbReference type="Gene3D" id="3.90.245.10">
    <property type="entry name" value="Ribonucleoside hydrolase-like"/>
    <property type="match status" value="1"/>
</dbReference>
<reference evidence="5 6" key="1">
    <citation type="journal article" date="2014" name="Genome Announc.">
        <title>Draft genome sequence of the pathogenic fungus Scedosporium apiospermum.</title>
        <authorList>
            <person name="Vandeputte P."/>
            <person name="Ghamrawi S."/>
            <person name="Rechenmann M."/>
            <person name="Iltis A."/>
            <person name="Giraud S."/>
            <person name="Fleury M."/>
            <person name="Thornton C."/>
            <person name="Delhaes L."/>
            <person name="Meyer W."/>
            <person name="Papon N."/>
            <person name="Bouchara J.P."/>
        </authorList>
    </citation>
    <scope>NUCLEOTIDE SEQUENCE [LARGE SCALE GENOMIC DNA]</scope>
    <source>
        <strain evidence="5 6">IHEM 14462</strain>
    </source>
</reference>
<dbReference type="HOGENOM" id="CLU_036838_2_0_1"/>
<dbReference type="InterPro" id="IPR023186">
    <property type="entry name" value="IUNH"/>
</dbReference>
<dbReference type="GO" id="GO:0008477">
    <property type="term" value="F:purine nucleosidase activity"/>
    <property type="evidence" value="ECO:0007669"/>
    <property type="project" value="TreeGrafter"/>
</dbReference>
<dbReference type="VEuPathDB" id="FungiDB:SAPIO_CDS0738"/>
<name>A0A084GGF3_PSEDA</name>
<dbReference type="OMA" id="WVGVETK"/>
<dbReference type="AlphaFoldDB" id="A0A084GGF3"/>
<dbReference type="PANTHER" id="PTHR12304:SF4">
    <property type="entry name" value="URIDINE NUCLEOSIDASE"/>
    <property type="match status" value="1"/>
</dbReference>
<keyword evidence="3" id="KW-0326">Glycosidase</keyword>
<dbReference type="Pfam" id="PF01156">
    <property type="entry name" value="IU_nuc_hydro"/>
    <property type="match status" value="1"/>
</dbReference>
<dbReference type="GeneID" id="27718890"/>